<proteinExistence type="predicted"/>
<dbReference type="EMBL" id="AM286415">
    <property type="protein sequence ID" value="CAL12249.1"/>
    <property type="molecule type" value="Genomic_DNA"/>
</dbReference>
<gene>
    <name evidence="1" type="ordered locus">YE2179</name>
</gene>
<name>A1JPI7_YERE8</name>
<dbReference type="KEGG" id="yen:YE2179"/>
<dbReference type="AlphaFoldDB" id="A1JPI7"/>
<protein>
    <submittedName>
        <fullName evidence="1">Uncharacterized protein</fullName>
    </submittedName>
</protein>
<dbReference type="Proteomes" id="UP000000642">
    <property type="component" value="Chromosome"/>
</dbReference>
<evidence type="ECO:0000313" key="1">
    <source>
        <dbReference type="EMBL" id="CAL12249.1"/>
    </source>
</evidence>
<sequence length="48" mass="5661">MKPIAHGDDNHYQLAHNINSKKVSYAQSDIHNAKRNRPNRFLFATFMY</sequence>
<organism evidence="1 2">
    <name type="scientific">Yersinia enterocolitica serotype O:8 / biotype 1B (strain NCTC 13174 / 8081)</name>
    <dbReference type="NCBI Taxonomy" id="393305"/>
    <lineage>
        <taxon>Bacteria</taxon>
        <taxon>Pseudomonadati</taxon>
        <taxon>Pseudomonadota</taxon>
        <taxon>Gammaproteobacteria</taxon>
        <taxon>Enterobacterales</taxon>
        <taxon>Yersiniaceae</taxon>
        <taxon>Yersinia</taxon>
    </lineage>
</organism>
<reference evidence="1 2" key="1">
    <citation type="journal article" date="2006" name="PLoS Genet.">
        <title>The complete genome sequence and comparative genome analysis of the high pathogenicity Yersinia enterocolitica strain 8081.</title>
        <authorList>
            <person name="Thomson N.R."/>
            <person name="Howard S."/>
            <person name="Wren B.W."/>
            <person name="Holden M.T.G."/>
            <person name="Crossman L."/>
            <person name="Challis G.L."/>
            <person name="Churcher C."/>
            <person name="Mungall K."/>
            <person name="Brooks K."/>
            <person name="Chillingworth T."/>
            <person name="Feltwell T."/>
            <person name="Abdellah Z."/>
            <person name="Hauser H."/>
            <person name="Jagels K."/>
            <person name="Maddison M."/>
            <person name="Moule S."/>
            <person name="Sanders M."/>
            <person name="Whitehead S."/>
            <person name="Quail M.A."/>
            <person name="Dougan G."/>
            <person name="Parkhill J."/>
            <person name="Prentice M.B."/>
        </authorList>
    </citation>
    <scope>NUCLEOTIDE SEQUENCE [LARGE SCALE GENOMIC DNA]</scope>
    <source>
        <strain evidence="2">NCTC 13174 / 8081</strain>
    </source>
</reference>
<accession>A1JPI7</accession>
<evidence type="ECO:0000313" key="2">
    <source>
        <dbReference type="Proteomes" id="UP000000642"/>
    </source>
</evidence>
<dbReference type="HOGENOM" id="CLU_3159589_0_0_6"/>